<proteinExistence type="inferred from homology"/>
<evidence type="ECO:0000259" key="3">
    <source>
        <dbReference type="PROSITE" id="PS01031"/>
    </source>
</evidence>
<dbReference type="GeneID" id="79265964"/>
<keyword evidence="5" id="KW-1185">Reference proteome</keyword>
<dbReference type="Gene3D" id="2.60.40.790">
    <property type="match status" value="1"/>
</dbReference>
<dbReference type="SUPFAM" id="SSF49764">
    <property type="entry name" value="HSP20-like chaperones"/>
    <property type="match status" value="1"/>
</dbReference>
<dbReference type="EMBL" id="JBHTAP010000001">
    <property type="protein sequence ID" value="MFC7234297.1"/>
    <property type="molecule type" value="Genomic_DNA"/>
</dbReference>
<dbReference type="RefSeq" id="WP_276235299.1">
    <property type="nucleotide sequence ID" value="NZ_CP119802.1"/>
</dbReference>
<dbReference type="CDD" id="cd06464">
    <property type="entry name" value="ACD_sHsps-like"/>
    <property type="match status" value="1"/>
</dbReference>
<reference evidence="4 5" key="1">
    <citation type="journal article" date="2019" name="Int. J. Syst. Evol. Microbiol.">
        <title>The Global Catalogue of Microorganisms (GCM) 10K type strain sequencing project: providing services to taxonomists for standard genome sequencing and annotation.</title>
        <authorList>
            <consortium name="The Broad Institute Genomics Platform"/>
            <consortium name="The Broad Institute Genome Sequencing Center for Infectious Disease"/>
            <person name="Wu L."/>
            <person name="Ma J."/>
        </authorList>
    </citation>
    <scope>NUCLEOTIDE SEQUENCE [LARGE SCALE GENOMIC DNA]</scope>
    <source>
        <strain evidence="4 5">DT85</strain>
    </source>
</reference>
<comment type="caution">
    <text evidence="4">The sequence shown here is derived from an EMBL/GenBank/DDBJ whole genome shotgun (WGS) entry which is preliminary data.</text>
</comment>
<evidence type="ECO:0000313" key="5">
    <source>
        <dbReference type="Proteomes" id="UP001596398"/>
    </source>
</evidence>
<organism evidence="4 5">
    <name type="scientific">Halosegnis marinus</name>
    <dbReference type="NCBI Taxonomy" id="3034023"/>
    <lineage>
        <taxon>Archaea</taxon>
        <taxon>Methanobacteriati</taxon>
        <taxon>Methanobacteriota</taxon>
        <taxon>Stenosarchaea group</taxon>
        <taxon>Halobacteria</taxon>
        <taxon>Halobacteriales</taxon>
        <taxon>Natronomonadaceae</taxon>
        <taxon>Halosegnis</taxon>
    </lineage>
</organism>
<protein>
    <submittedName>
        <fullName evidence="4">Hsp20/alpha crystallin family protein</fullName>
    </submittedName>
</protein>
<evidence type="ECO:0000313" key="4">
    <source>
        <dbReference type="EMBL" id="MFC7234297.1"/>
    </source>
</evidence>
<gene>
    <name evidence="4" type="ORF">ACFQJ4_03095</name>
</gene>
<comment type="similarity">
    <text evidence="1 2">Belongs to the small heat shock protein (HSP20) family.</text>
</comment>
<name>A0ABD5ZM02_9EURY</name>
<feature type="domain" description="SHSP" evidence="3">
    <location>
        <begin position="6"/>
        <end position="118"/>
    </location>
</feature>
<dbReference type="Proteomes" id="UP001596398">
    <property type="component" value="Unassembled WGS sequence"/>
</dbReference>
<dbReference type="PROSITE" id="PS01031">
    <property type="entry name" value="SHSP"/>
    <property type="match status" value="1"/>
</dbReference>
<dbReference type="Pfam" id="PF00011">
    <property type="entry name" value="HSP20"/>
    <property type="match status" value="1"/>
</dbReference>
<dbReference type="InterPro" id="IPR008978">
    <property type="entry name" value="HSP20-like_chaperone"/>
</dbReference>
<evidence type="ECO:0000256" key="2">
    <source>
        <dbReference type="RuleBase" id="RU003616"/>
    </source>
</evidence>
<accession>A0ABD5ZM02</accession>
<dbReference type="InterPro" id="IPR002068">
    <property type="entry name" value="A-crystallin/Hsp20_dom"/>
</dbReference>
<evidence type="ECO:0000256" key="1">
    <source>
        <dbReference type="PROSITE-ProRule" id="PRU00285"/>
    </source>
</evidence>
<sequence length="118" mass="12574">MTAFREALRDLPEAVFADLLEGDDAYRLVLDLPGVSAETVDVTVEGGRLRIEARRGKDVPAEFRYLSEDRSLFLDAELPLPPTVDGTDASGSLDRGVLTLTLPKSAATGGTSVPVDDA</sequence>
<dbReference type="AlphaFoldDB" id="A0ABD5ZM02"/>